<keyword evidence="2" id="KW-0808">Transferase</keyword>
<keyword evidence="3" id="KW-1185">Reference proteome</keyword>
<dbReference type="RefSeq" id="WP_135072184.1">
    <property type="nucleotide sequence ID" value="NZ_SPSB01000002.1"/>
</dbReference>
<evidence type="ECO:0000259" key="1">
    <source>
        <dbReference type="Pfam" id="PF01636"/>
    </source>
</evidence>
<dbReference type="PANTHER" id="PTHR21064:SF5">
    <property type="entry name" value="SLR1880 PROTEIN"/>
    <property type="match status" value="1"/>
</dbReference>
<dbReference type="Gene3D" id="3.30.200.20">
    <property type="entry name" value="Phosphorylase Kinase, domain 1"/>
    <property type="match status" value="1"/>
</dbReference>
<dbReference type="OrthoDB" id="526037at2"/>
<protein>
    <submittedName>
        <fullName evidence="2">Aminoglycoside phosphotransferase family protein</fullName>
    </submittedName>
</protein>
<dbReference type="GO" id="GO:0016740">
    <property type="term" value="F:transferase activity"/>
    <property type="evidence" value="ECO:0007669"/>
    <property type="project" value="UniProtKB-KW"/>
</dbReference>
<reference evidence="2 3" key="1">
    <citation type="submission" date="2019-03" db="EMBL/GenBank/DDBJ databases">
        <title>Algoriphagus sp. nov, a new strain isolated from root system soil of mangrove plant Kandelia.</title>
        <authorList>
            <person name="Yin Q."/>
            <person name="Wang K."/>
            <person name="Song Z."/>
        </authorList>
    </citation>
    <scope>NUCLEOTIDE SEQUENCE [LARGE SCALE GENOMIC DNA]</scope>
    <source>
        <strain evidence="2 3">XY-J91</strain>
    </source>
</reference>
<feature type="domain" description="Aminoglycoside phosphotransferase" evidence="1">
    <location>
        <begin position="24"/>
        <end position="247"/>
    </location>
</feature>
<dbReference type="Pfam" id="PF01636">
    <property type="entry name" value="APH"/>
    <property type="match status" value="1"/>
</dbReference>
<proteinExistence type="predicted"/>
<dbReference type="Proteomes" id="UP000297647">
    <property type="component" value="Unassembled WGS sequence"/>
</dbReference>
<sequence length="361" mass="42202">MDLDHLKQLLFHYPELFSNEEISIEPLGNGLIHETWKISTLKGHFVLQAYNKSVFPFPERIQNNLDILFRKQVADRLPFELPLPIQNSQGEQLTNFEGKLWRIFPFVSGKTLEQIQAPNEAWLAAKAFGEFASAGKELNMSEFMETIPDFHRLDLRFEKFQQAASAVFSWTKEEEDILRFYLNQKPLIESYKEEKQKLPIRLTHSDTKINNLIFSEDLHQIKALIDLDTVMPGLLLYDFGDLVRTVACSLPETSIQWDEIRLQEEIFEELVLGYLEGVKTLATPEEFESLLIGGEVMTCMMGLRFFTDHLQGNIYYRVQYPEQNLHRAKNQMILLRDQQEKRAQLRDIWKKSLEKVQASDN</sequence>
<name>A0A4Y9QUE7_9BACT</name>
<dbReference type="AlphaFoldDB" id="A0A4Y9QUE7"/>
<comment type="caution">
    <text evidence="2">The sequence shown here is derived from an EMBL/GenBank/DDBJ whole genome shotgun (WGS) entry which is preliminary data.</text>
</comment>
<evidence type="ECO:0000313" key="2">
    <source>
        <dbReference type="EMBL" id="TFV95767.1"/>
    </source>
</evidence>
<gene>
    <name evidence="2" type="ORF">E4S40_05970</name>
</gene>
<dbReference type="PANTHER" id="PTHR21064">
    <property type="entry name" value="AMINOGLYCOSIDE PHOSPHOTRANSFERASE DOMAIN-CONTAINING PROTEIN-RELATED"/>
    <property type="match status" value="1"/>
</dbReference>
<dbReference type="InterPro" id="IPR011009">
    <property type="entry name" value="Kinase-like_dom_sf"/>
</dbReference>
<dbReference type="EMBL" id="SPSB01000002">
    <property type="protein sequence ID" value="TFV95767.1"/>
    <property type="molecule type" value="Genomic_DNA"/>
</dbReference>
<organism evidence="2 3">
    <name type="scientific">Algoriphagus kandeliae</name>
    <dbReference type="NCBI Taxonomy" id="2562278"/>
    <lineage>
        <taxon>Bacteria</taxon>
        <taxon>Pseudomonadati</taxon>
        <taxon>Bacteroidota</taxon>
        <taxon>Cytophagia</taxon>
        <taxon>Cytophagales</taxon>
        <taxon>Cyclobacteriaceae</taxon>
        <taxon>Algoriphagus</taxon>
    </lineage>
</organism>
<dbReference type="Gene3D" id="3.90.1200.10">
    <property type="match status" value="1"/>
</dbReference>
<dbReference type="InterPro" id="IPR050249">
    <property type="entry name" value="Pseudomonas-type_ThrB"/>
</dbReference>
<dbReference type="InterPro" id="IPR002575">
    <property type="entry name" value="Aminoglycoside_PTrfase"/>
</dbReference>
<accession>A0A4Y9QUE7</accession>
<evidence type="ECO:0000313" key="3">
    <source>
        <dbReference type="Proteomes" id="UP000297647"/>
    </source>
</evidence>
<dbReference type="SUPFAM" id="SSF56112">
    <property type="entry name" value="Protein kinase-like (PK-like)"/>
    <property type="match status" value="1"/>
</dbReference>